<evidence type="ECO:0000313" key="2">
    <source>
        <dbReference type="EMBL" id="KIO16646.1"/>
    </source>
</evidence>
<reference evidence="2 3" key="1">
    <citation type="submission" date="2014-04" db="EMBL/GenBank/DDBJ databases">
        <authorList>
            <consortium name="DOE Joint Genome Institute"/>
            <person name="Kuo A."/>
            <person name="Girlanda M."/>
            <person name="Perotto S."/>
            <person name="Kohler A."/>
            <person name="Nagy L.G."/>
            <person name="Floudas D."/>
            <person name="Copeland A."/>
            <person name="Barry K.W."/>
            <person name="Cichocki N."/>
            <person name="Veneault-Fourrey C."/>
            <person name="LaButti K."/>
            <person name="Lindquist E.A."/>
            <person name="Lipzen A."/>
            <person name="Lundell T."/>
            <person name="Morin E."/>
            <person name="Murat C."/>
            <person name="Sun H."/>
            <person name="Tunlid A."/>
            <person name="Henrissat B."/>
            <person name="Grigoriev I.V."/>
            <person name="Hibbett D.S."/>
            <person name="Martin F."/>
            <person name="Nordberg H.P."/>
            <person name="Cantor M.N."/>
            <person name="Hua S.X."/>
        </authorList>
    </citation>
    <scope>NUCLEOTIDE SEQUENCE [LARGE SCALE GENOMIC DNA]</scope>
    <source>
        <strain evidence="2 3">MUT 4182</strain>
    </source>
</reference>
<dbReference type="AlphaFoldDB" id="A0A0C3Q1V4"/>
<keyword evidence="3" id="KW-1185">Reference proteome</keyword>
<proteinExistence type="predicted"/>
<evidence type="ECO:0000256" key="1">
    <source>
        <dbReference type="SAM" id="MobiDB-lite"/>
    </source>
</evidence>
<reference evidence="3" key="2">
    <citation type="submission" date="2015-01" db="EMBL/GenBank/DDBJ databases">
        <title>Evolutionary Origins and Diversification of the Mycorrhizal Mutualists.</title>
        <authorList>
            <consortium name="DOE Joint Genome Institute"/>
            <consortium name="Mycorrhizal Genomics Consortium"/>
            <person name="Kohler A."/>
            <person name="Kuo A."/>
            <person name="Nagy L.G."/>
            <person name="Floudas D."/>
            <person name="Copeland A."/>
            <person name="Barry K.W."/>
            <person name="Cichocki N."/>
            <person name="Veneault-Fourrey C."/>
            <person name="LaButti K."/>
            <person name="Lindquist E.A."/>
            <person name="Lipzen A."/>
            <person name="Lundell T."/>
            <person name="Morin E."/>
            <person name="Murat C."/>
            <person name="Riley R."/>
            <person name="Ohm R."/>
            <person name="Sun H."/>
            <person name="Tunlid A."/>
            <person name="Henrissat B."/>
            <person name="Grigoriev I.V."/>
            <person name="Hibbett D.S."/>
            <person name="Martin F."/>
        </authorList>
    </citation>
    <scope>NUCLEOTIDE SEQUENCE [LARGE SCALE GENOMIC DNA]</scope>
    <source>
        <strain evidence="3">MUT 4182</strain>
    </source>
</reference>
<dbReference type="EMBL" id="KN823513">
    <property type="protein sequence ID" value="KIO16646.1"/>
    <property type="molecule type" value="Genomic_DNA"/>
</dbReference>
<feature type="region of interest" description="Disordered" evidence="1">
    <location>
        <begin position="78"/>
        <end position="127"/>
    </location>
</feature>
<name>A0A0C3Q1V4_9AGAM</name>
<evidence type="ECO:0000313" key="3">
    <source>
        <dbReference type="Proteomes" id="UP000054248"/>
    </source>
</evidence>
<gene>
    <name evidence="2" type="ORF">M407DRAFT_33708</name>
</gene>
<feature type="compositionally biased region" description="Basic and acidic residues" evidence="1">
    <location>
        <begin position="26"/>
        <end position="38"/>
    </location>
</feature>
<feature type="region of interest" description="Disordered" evidence="1">
    <location>
        <begin position="1"/>
        <end position="42"/>
    </location>
</feature>
<feature type="compositionally biased region" description="Pro residues" evidence="1">
    <location>
        <begin position="81"/>
        <end position="90"/>
    </location>
</feature>
<organism evidence="2 3">
    <name type="scientific">Tulasnella calospora MUT 4182</name>
    <dbReference type="NCBI Taxonomy" id="1051891"/>
    <lineage>
        <taxon>Eukaryota</taxon>
        <taxon>Fungi</taxon>
        <taxon>Dikarya</taxon>
        <taxon>Basidiomycota</taxon>
        <taxon>Agaricomycotina</taxon>
        <taxon>Agaricomycetes</taxon>
        <taxon>Cantharellales</taxon>
        <taxon>Tulasnellaceae</taxon>
        <taxon>Tulasnella</taxon>
    </lineage>
</organism>
<feature type="compositionally biased region" description="Polar residues" evidence="1">
    <location>
        <begin position="99"/>
        <end position="127"/>
    </location>
</feature>
<dbReference type="Proteomes" id="UP000054248">
    <property type="component" value="Unassembled WGS sequence"/>
</dbReference>
<dbReference type="HOGENOM" id="CLU_1972097_0_0_1"/>
<sequence>MGKGGVPNEGNRGFAGPERRTAKHGKTTETAKTRKRENNYSIGIGVYIQDTSKTYTNKQLLPWRLTPTAPACAAQALLPTARPPPRPPSRPLRLHPEGSQAQREASASSLPPNQRTTADPLSASTPS</sequence>
<accession>A0A0C3Q1V4</accession>
<protein>
    <submittedName>
        <fullName evidence="2">Uncharacterized protein</fullName>
    </submittedName>
</protein>